<gene>
    <name evidence="1" type="ORF">FA95DRAFT_1600511</name>
</gene>
<evidence type="ECO:0000313" key="1">
    <source>
        <dbReference type="EMBL" id="KAI0054011.1"/>
    </source>
</evidence>
<evidence type="ECO:0000313" key="2">
    <source>
        <dbReference type="Proteomes" id="UP000814033"/>
    </source>
</evidence>
<keyword evidence="2" id="KW-1185">Reference proteome</keyword>
<sequence length="83" mass="9331">MADAYLRHSDEGEDWSTDTERQQDISDTLKVIHILGALPCDADRKYRKITFSAEDREELAFLRAVATFAVGDSPQDQLAVTLC</sequence>
<protein>
    <submittedName>
        <fullName evidence="1">Uncharacterized protein</fullName>
    </submittedName>
</protein>
<reference evidence="1" key="1">
    <citation type="submission" date="2021-02" db="EMBL/GenBank/DDBJ databases">
        <authorList>
            <consortium name="DOE Joint Genome Institute"/>
            <person name="Ahrendt S."/>
            <person name="Looney B.P."/>
            <person name="Miyauchi S."/>
            <person name="Morin E."/>
            <person name="Drula E."/>
            <person name="Courty P.E."/>
            <person name="Chicoki N."/>
            <person name="Fauchery L."/>
            <person name="Kohler A."/>
            <person name="Kuo A."/>
            <person name="Labutti K."/>
            <person name="Pangilinan J."/>
            <person name="Lipzen A."/>
            <person name="Riley R."/>
            <person name="Andreopoulos W."/>
            <person name="He G."/>
            <person name="Johnson J."/>
            <person name="Barry K.W."/>
            <person name="Grigoriev I.V."/>
            <person name="Nagy L."/>
            <person name="Hibbett D."/>
            <person name="Henrissat B."/>
            <person name="Matheny P.B."/>
            <person name="Labbe J."/>
            <person name="Martin F."/>
        </authorList>
    </citation>
    <scope>NUCLEOTIDE SEQUENCE</scope>
    <source>
        <strain evidence="1">FP105234-sp</strain>
    </source>
</reference>
<accession>A0ACB8SDM1</accession>
<comment type="caution">
    <text evidence="1">The sequence shown here is derived from an EMBL/GenBank/DDBJ whole genome shotgun (WGS) entry which is preliminary data.</text>
</comment>
<dbReference type="EMBL" id="MU275838">
    <property type="protein sequence ID" value="KAI0054011.1"/>
    <property type="molecule type" value="Genomic_DNA"/>
</dbReference>
<dbReference type="Proteomes" id="UP000814033">
    <property type="component" value="Unassembled WGS sequence"/>
</dbReference>
<reference evidence="1" key="2">
    <citation type="journal article" date="2022" name="New Phytol.">
        <title>Evolutionary transition to the ectomycorrhizal habit in the genomes of a hyperdiverse lineage of mushroom-forming fungi.</title>
        <authorList>
            <person name="Looney B."/>
            <person name="Miyauchi S."/>
            <person name="Morin E."/>
            <person name="Drula E."/>
            <person name="Courty P.E."/>
            <person name="Kohler A."/>
            <person name="Kuo A."/>
            <person name="LaButti K."/>
            <person name="Pangilinan J."/>
            <person name="Lipzen A."/>
            <person name="Riley R."/>
            <person name="Andreopoulos W."/>
            <person name="He G."/>
            <person name="Johnson J."/>
            <person name="Nolan M."/>
            <person name="Tritt A."/>
            <person name="Barry K.W."/>
            <person name="Grigoriev I.V."/>
            <person name="Nagy L.G."/>
            <person name="Hibbett D."/>
            <person name="Henrissat B."/>
            <person name="Matheny P.B."/>
            <person name="Labbe J."/>
            <person name="Martin F.M."/>
        </authorList>
    </citation>
    <scope>NUCLEOTIDE SEQUENCE</scope>
    <source>
        <strain evidence="1">FP105234-sp</strain>
    </source>
</reference>
<organism evidence="1 2">
    <name type="scientific">Auriscalpium vulgare</name>
    <dbReference type="NCBI Taxonomy" id="40419"/>
    <lineage>
        <taxon>Eukaryota</taxon>
        <taxon>Fungi</taxon>
        <taxon>Dikarya</taxon>
        <taxon>Basidiomycota</taxon>
        <taxon>Agaricomycotina</taxon>
        <taxon>Agaricomycetes</taxon>
        <taxon>Russulales</taxon>
        <taxon>Auriscalpiaceae</taxon>
        <taxon>Auriscalpium</taxon>
    </lineage>
</organism>
<name>A0ACB8SDM1_9AGAM</name>
<proteinExistence type="predicted"/>